<dbReference type="PANTHER" id="PTHR36062:SF1">
    <property type="entry name" value="OS01G0687300 PROTEIN"/>
    <property type="match status" value="1"/>
</dbReference>
<dbReference type="AlphaFoldDB" id="A0A1S4BIH0"/>
<name>A0A1S4BIH0_TOBAC</name>
<dbReference type="RefSeq" id="XP_016488662.1">
    <property type="nucleotide sequence ID" value="XM_016633176.1"/>
</dbReference>
<dbReference type="STRING" id="4097.A0A1S4BIH0"/>
<keyword evidence="1" id="KW-1185">Reference proteome</keyword>
<sequence>MNCSAETDTMKMDVFLEKNHLCGMTSSPLKQENEMEQNAPTHLALGCPRKEIGCKNIIPDMNLEPPAPIDKLEPTSSTTQSLDLRSLLGHNEQASSLKADFSPVVLLEQEPGGRWVKRLKISASGSFSVGTKSANLSGNTSHEKANKFLNKITKVTISGSELTAGKLHGEELMALDRPPALASNSVSSSINVMKKNLELLTSQSWMRRWLHNRDATAQKRPQPVVVCKSRGSKLEVNDFRKKQFPSIAAMALMGKALTGFQPCEFQNRGPYVVWRNIGVSEPT</sequence>
<dbReference type="InterPro" id="IPR037476">
    <property type="entry name" value="PCH1"/>
</dbReference>
<evidence type="ECO:0000313" key="2">
    <source>
        <dbReference type="RefSeq" id="XP_016488660.1"/>
    </source>
</evidence>
<dbReference type="GO" id="GO:0010099">
    <property type="term" value="P:regulation of photomorphogenesis"/>
    <property type="evidence" value="ECO:0007669"/>
    <property type="project" value="InterPro"/>
</dbReference>
<proteinExistence type="predicted"/>
<evidence type="ECO:0000313" key="4">
    <source>
        <dbReference type="RefSeq" id="XP_016488662.1"/>
    </source>
</evidence>
<dbReference type="PaxDb" id="4097-A0A1S4BIH0"/>
<dbReference type="GeneID" id="107808647"/>
<evidence type="ECO:0000313" key="3">
    <source>
        <dbReference type="RefSeq" id="XP_016488661.1"/>
    </source>
</evidence>
<dbReference type="OMA" id="GKLHCEE"/>
<protein>
    <submittedName>
        <fullName evidence="2 3">F-box protein At2g16365 isoform X1</fullName>
    </submittedName>
</protein>
<gene>
    <name evidence="2 3 4" type="primary">LOC107808647</name>
</gene>
<dbReference type="KEGG" id="nta:107808647"/>
<dbReference type="RefSeq" id="XP_016488660.1">
    <property type="nucleotide sequence ID" value="XM_016633174.1"/>
</dbReference>
<accession>A0A1S4BIH0</accession>
<dbReference type="Proteomes" id="UP000790787">
    <property type="component" value="Chromosome 5"/>
</dbReference>
<dbReference type="RefSeq" id="XP_016488661.1">
    <property type="nucleotide sequence ID" value="XM_016633175.1"/>
</dbReference>
<organism evidence="3">
    <name type="scientific">Nicotiana tabacum</name>
    <name type="common">Common tobacco</name>
    <dbReference type="NCBI Taxonomy" id="4097"/>
    <lineage>
        <taxon>Eukaryota</taxon>
        <taxon>Viridiplantae</taxon>
        <taxon>Streptophyta</taxon>
        <taxon>Embryophyta</taxon>
        <taxon>Tracheophyta</taxon>
        <taxon>Spermatophyta</taxon>
        <taxon>Magnoliopsida</taxon>
        <taxon>eudicotyledons</taxon>
        <taxon>Gunneridae</taxon>
        <taxon>Pentapetalae</taxon>
        <taxon>asterids</taxon>
        <taxon>lamiids</taxon>
        <taxon>Solanales</taxon>
        <taxon>Solanaceae</taxon>
        <taxon>Nicotianoideae</taxon>
        <taxon>Nicotianeae</taxon>
        <taxon>Nicotiana</taxon>
    </lineage>
</organism>
<dbReference type="OrthoDB" id="649277at2759"/>
<dbReference type="PANTHER" id="PTHR36062">
    <property type="entry name" value="OS01G0687300 PROTEIN"/>
    <property type="match status" value="1"/>
</dbReference>
<reference key="1">
    <citation type="journal article" date="2014" name="Nat. Commun.">
        <title>The tobacco genome sequence and its comparison with those of tomato and potato.</title>
        <authorList>
            <person name="Sierro N."/>
            <person name="Battey J.N."/>
            <person name="Ouadi S."/>
            <person name="Bakaher N."/>
            <person name="Bovet L."/>
            <person name="Willig A."/>
            <person name="Goepfert S."/>
            <person name="Peitsch M.C."/>
            <person name="Ivanov N.V."/>
        </authorList>
    </citation>
    <scope>NUCLEOTIDE SEQUENCE [LARGE SCALE GENOMIC DNA]</scope>
    <source>
        <strain>cv. TN90</strain>
    </source>
</reference>
<reference evidence="2 3" key="2">
    <citation type="submission" date="2025-04" db="UniProtKB">
        <authorList>
            <consortium name="RefSeq"/>
        </authorList>
    </citation>
    <scope>IDENTIFICATION</scope>
</reference>
<evidence type="ECO:0000313" key="1">
    <source>
        <dbReference type="Proteomes" id="UP000790787"/>
    </source>
</evidence>